<dbReference type="InterPro" id="IPR029044">
    <property type="entry name" value="Nucleotide-diphossugar_trans"/>
</dbReference>
<reference evidence="3" key="1">
    <citation type="submission" date="2019-02" db="EMBL/GenBank/DDBJ databases">
        <title>Draft genome sequence of Enterococcus sp. Gos25-1.</title>
        <authorList>
            <person name="Tanaka N."/>
            <person name="Shiwa Y."/>
            <person name="Fujita N."/>
        </authorList>
    </citation>
    <scope>NUCLEOTIDE SEQUENCE [LARGE SCALE GENOMIC DNA]</scope>
    <source>
        <strain evidence="3">Gos25-1</strain>
    </source>
</reference>
<dbReference type="SUPFAM" id="SSF53448">
    <property type="entry name" value="Nucleotide-diphospho-sugar transferases"/>
    <property type="match status" value="1"/>
</dbReference>
<dbReference type="PANTHER" id="PTHR22916">
    <property type="entry name" value="GLYCOSYLTRANSFERASE"/>
    <property type="match status" value="1"/>
</dbReference>
<dbReference type="OrthoDB" id="8773442at2"/>
<keyword evidence="3" id="KW-1185">Reference proteome</keyword>
<protein>
    <submittedName>
        <fullName evidence="2">Glycosyl transferase family 2</fullName>
    </submittedName>
</protein>
<evidence type="ECO:0000313" key="2">
    <source>
        <dbReference type="EMBL" id="GCF93913.1"/>
    </source>
</evidence>
<keyword evidence="2" id="KW-0808">Transferase</keyword>
<sequence>MNLRPSVSVIMPTYNGEKNILEQLDSIRQQTYPVEEVIILDDRSTDNTVSMVKEYIKKYNLTNWQVEENKKNLGWRLNFFCLLNKASGDIVFPSDQDDIWYLDKINKMVDFFLSHSTANVLVSNYDELIEFGGVSYPCSQRVIEKVTQEGRIPFTLKNIYLNRPGWVYAVRKSFLKEVKIFFDFGVVPVHDSAMWSVGVLTDSLFILREPTGQWRKHGQSAMRTEKKDETKKGLFGIRIRKLERLKEITISSIHYLEHSSASIPQKKDRAQILHKLIREYEIRSSIMEKRKIYLVFTNISKYTSLHPILADLWFLIKNK</sequence>
<dbReference type="Pfam" id="PF00535">
    <property type="entry name" value="Glycos_transf_2"/>
    <property type="match status" value="1"/>
</dbReference>
<dbReference type="Gene3D" id="3.90.550.10">
    <property type="entry name" value="Spore Coat Polysaccharide Biosynthesis Protein SpsA, Chain A"/>
    <property type="match status" value="1"/>
</dbReference>
<gene>
    <name evidence="2" type="ORF">NRIC_18040</name>
</gene>
<comment type="caution">
    <text evidence="2">The sequence shown here is derived from an EMBL/GenBank/DDBJ whole genome shotgun (WGS) entry which is preliminary data.</text>
</comment>
<proteinExistence type="predicted"/>
<dbReference type="AlphaFoldDB" id="A0A4P5PKQ4"/>
<evidence type="ECO:0000259" key="1">
    <source>
        <dbReference type="Pfam" id="PF00535"/>
    </source>
</evidence>
<dbReference type="RefSeq" id="WP_146622357.1">
    <property type="nucleotide sequence ID" value="NZ_BJCC01000014.1"/>
</dbReference>
<accession>A0A4P5PKQ4</accession>
<dbReference type="InterPro" id="IPR001173">
    <property type="entry name" value="Glyco_trans_2-like"/>
</dbReference>
<dbReference type="GO" id="GO:0016758">
    <property type="term" value="F:hexosyltransferase activity"/>
    <property type="evidence" value="ECO:0007669"/>
    <property type="project" value="UniProtKB-ARBA"/>
</dbReference>
<dbReference type="EMBL" id="BJCC01000014">
    <property type="protein sequence ID" value="GCF93913.1"/>
    <property type="molecule type" value="Genomic_DNA"/>
</dbReference>
<organism evidence="2 3">
    <name type="scientific">Enterococcus florum</name>
    <dbReference type="NCBI Taxonomy" id="2480627"/>
    <lineage>
        <taxon>Bacteria</taxon>
        <taxon>Bacillati</taxon>
        <taxon>Bacillota</taxon>
        <taxon>Bacilli</taxon>
        <taxon>Lactobacillales</taxon>
        <taxon>Enterococcaceae</taxon>
        <taxon>Enterococcus</taxon>
    </lineage>
</organism>
<dbReference type="Proteomes" id="UP000290567">
    <property type="component" value="Unassembled WGS sequence"/>
</dbReference>
<evidence type="ECO:0000313" key="3">
    <source>
        <dbReference type="Proteomes" id="UP000290567"/>
    </source>
</evidence>
<dbReference type="PANTHER" id="PTHR22916:SF3">
    <property type="entry name" value="UDP-GLCNAC:BETAGAL BETA-1,3-N-ACETYLGLUCOSAMINYLTRANSFERASE-LIKE PROTEIN 1"/>
    <property type="match status" value="1"/>
</dbReference>
<feature type="domain" description="Glycosyltransferase 2-like" evidence="1">
    <location>
        <begin position="8"/>
        <end position="128"/>
    </location>
</feature>
<name>A0A4P5PKQ4_9ENTE</name>